<dbReference type="VEuPathDB" id="FungiDB:HMPREF1541_09358"/>
<feature type="compositionally biased region" description="Polar residues" evidence="1">
    <location>
        <begin position="166"/>
        <end position="180"/>
    </location>
</feature>
<feature type="region of interest" description="Disordered" evidence="1">
    <location>
        <begin position="743"/>
        <end position="777"/>
    </location>
</feature>
<dbReference type="InterPro" id="IPR035999">
    <property type="entry name" value="Sec7_dom_sf"/>
</dbReference>
<feature type="region of interest" description="Disordered" evidence="1">
    <location>
        <begin position="1291"/>
        <end position="1311"/>
    </location>
</feature>
<keyword evidence="4" id="KW-1185">Reference proteome</keyword>
<name>W2S9X5_CYPE1</name>
<dbReference type="PANTHER" id="PTHR10663:SF373">
    <property type="entry name" value="PH AND SEC7 DOMAIN-CONTAINING PROTEIN C11E3.11C"/>
    <property type="match status" value="1"/>
</dbReference>
<dbReference type="Proteomes" id="UP000030752">
    <property type="component" value="Unassembled WGS sequence"/>
</dbReference>
<dbReference type="Gene3D" id="1.10.1000.11">
    <property type="entry name" value="Arf Nucleotide-binding Site Opener,domain 2"/>
    <property type="match status" value="1"/>
</dbReference>
<feature type="compositionally biased region" description="Polar residues" evidence="1">
    <location>
        <begin position="756"/>
        <end position="766"/>
    </location>
</feature>
<feature type="compositionally biased region" description="Polar residues" evidence="1">
    <location>
        <begin position="431"/>
        <end position="441"/>
    </location>
</feature>
<feature type="region of interest" description="Disordered" evidence="1">
    <location>
        <begin position="1154"/>
        <end position="1182"/>
    </location>
</feature>
<dbReference type="GeneID" id="19976697"/>
<feature type="compositionally biased region" description="Polar residues" evidence="1">
    <location>
        <begin position="132"/>
        <end position="141"/>
    </location>
</feature>
<accession>W2S9X5</accession>
<gene>
    <name evidence="3" type="ORF">HMPREF1541_09358</name>
</gene>
<dbReference type="InterPro" id="IPR023394">
    <property type="entry name" value="Sec7_C_sf"/>
</dbReference>
<sequence>MEDPHDLSFSSSLPPRASMVENMALALDQFSSGFFDSPSSNYVPRSNSYVHNDGRVRGHTFSSSVSSEGDIRTPTITSSLPRVNPRDSAKYQKNLAKLPSIFGEDEDSVRVKVYDAQRAGPSKPRVRRPTKGSANSTTSSIDLGHLAAFTGRMGPAGNRRSRSFDFGSTSRPSNTLNTSDGPEITAMPVLAAGPDGQGSPSKSAFPVQPPVRKNSTRSSKSAVARKGRSGTLGTSAIKSKPGEALPPMPVRTGVISDNPSPQEPAFAPKPGFFRRVFGSSRSASHNETALQSAQPSRPSQELSTPSSKLHKPTRTSTELSANKENQHPILSKKPSSFFRRRKKSISNTPPPPLPLTLTTDHHSAAIMGEPSPISSLRAFMDPYLVNNESDPPMKQRAGSKDSFHTPNIGIPNEDGTRTPTTGSHRRHGSRTDAQTIRQISTLGVPHQDSFLADSSSTERSARPSPRDPSPASNFSQHGKPSASYTSSRTDSPTPMLGAVQRPKVTDRQSSWSSVTGDLAVGRAASNGQNSRNVSTSSNVSSTLDMPLQTSRGSPPSTSPVSDYRSAPSTPVPTEAKKPPLTVHVSHPSISGQPTESPTVKARKIFDNSDELLGQDVAAAWLGEAGPEREKVRSAFMELFDFTHINILVSLRRLCDTIILKGETQQMDRLLLAFAQRWCACNRTHGFKSSDVVHTICYSILLLNTDLHLADIGQKMTKNQFVRNALPTIMGVGDENSEADYLKAGSRPSPIAEHGRPSSTDAESTMRLSKRPVDRLAREDSADVDVNATGGPLIDAPYNGSERGWEAQIEAVLRAFYTSISQQPLPLFGSTETAASAPAKENLLSLGANMLRRTPSTISKAHSDMNRPRYAPESKSLGTRWATKARSRPRLPSAPGFGSSRTSLDEQSSTWSPSLSSTWSKVSLGKTLTSMSVDSFGTEATHGDYQSSIGFANALSQAIIREDQFEINSDEGGMKAGPLLEDESLELSGAPWAKEGILKHKCHLEGVDKRSKDRNWNDCFAVIERGWMRLFSFSMTAKSLRTKAKSQKTSGVVGGGNWQDNAEEVWKFMLRHAIASALPPPGYSKTRPYVWALSLPTGAVHLFSVGTPDIVKEFVCTANFWSARLSKEPMMGGVSNMEYGWSDAVINRALINSDSSRATGSSSGSRPSTQMSIRSSIDQNGTVRPKLAGDRAYINEWNPPQQSMFASQLLEVDQLRALQAYVHGVEEELQKHNELRAPMQLAYSSRHINASKAMNNWEKKSSYLLREIVKFRTYIDTLQNAQATKERIHKMRKQEEENRQVQDDLNNLLGQQ</sequence>
<proteinExistence type="predicted"/>
<feature type="domain" description="SEC7" evidence="2">
    <location>
        <begin position="589"/>
        <end position="741"/>
    </location>
</feature>
<evidence type="ECO:0000256" key="1">
    <source>
        <dbReference type="SAM" id="MobiDB-lite"/>
    </source>
</evidence>
<feature type="compositionally biased region" description="Low complexity" evidence="1">
    <location>
        <begin position="907"/>
        <end position="916"/>
    </location>
</feature>
<dbReference type="GO" id="GO:0032012">
    <property type="term" value="P:regulation of ARF protein signal transduction"/>
    <property type="evidence" value="ECO:0007669"/>
    <property type="project" value="InterPro"/>
</dbReference>
<feature type="compositionally biased region" description="Basic and acidic residues" evidence="1">
    <location>
        <begin position="860"/>
        <end position="871"/>
    </location>
</feature>
<feature type="compositionally biased region" description="Polar residues" evidence="1">
    <location>
        <begin position="314"/>
        <end position="323"/>
    </location>
</feature>
<feature type="compositionally biased region" description="Polar residues" evidence="1">
    <location>
        <begin position="587"/>
        <end position="597"/>
    </location>
</feature>
<dbReference type="Gene3D" id="2.30.29.30">
    <property type="entry name" value="Pleckstrin-homology domain (PH domain)/Phosphotyrosine-binding domain (PTB)"/>
    <property type="match status" value="1"/>
</dbReference>
<feature type="region of interest" description="Disordered" evidence="1">
    <location>
        <begin position="856"/>
        <end position="916"/>
    </location>
</feature>
<feature type="compositionally biased region" description="Basic and acidic residues" evidence="1">
    <location>
        <begin position="1292"/>
        <end position="1301"/>
    </location>
</feature>
<feature type="compositionally biased region" description="Polar residues" evidence="1">
    <location>
        <begin position="547"/>
        <end position="560"/>
    </location>
</feature>
<dbReference type="EMBL" id="KB822712">
    <property type="protein sequence ID" value="ETN45526.1"/>
    <property type="molecule type" value="Genomic_DNA"/>
</dbReference>
<dbReference type="InterPro" id="IPR041681">
    <property type="entry name" value="PH_9"/>
</dbReference>
<dbReference type="HOGENOM" id="CLU_001772_0_0_1"/>
<dbReference type="RefSeq" id="XP_008712254.1">
    <property type="nucleotide sequence ID" value="XM_008714032.1"/>
</dbReference>
<dbReference type="InterPro" id="IPR000904">
    <property type="entry name" value="Sec7_dom"/>
</dbReference>
<feature type="region of interest" description="Disordered" evidence="1">
    <location>
        <begin position="116"/>
        <end position="369"/>
    </location>
</feature>
<dbReference type="SUPFAM" id="SSF48425">
    <property type="entry name" value="Sec7 domain"/>
    <property type="match status" value="1"/>
</dbReference>
<feature type="compositionally biased region" description="Polar residues" evidence="1">
    <location>
        <begin position="279"/>
        <end position="307"/>
    </location>
</feature>
<dbReference type="OrthoDB" id="2157641at2759"/>
<feature type="compositionally biased region" description="Polar residues" evidence="1">
    <location>
        <begin position="473"/>
        <end position="492"/>
    </location>
</feature>
<evidence type="ECO:0000313" key="4">
    <source>
        <dbReference type="Proteomes" id="UP000030752"/>
    </source>
</evidence>
<dbReference type="eggNOG" id="KOG0929">
    <property type="taxonomic scope" value="Eukaryota"/>
</dbReference>
<feature type="compositionally biased region" description="Polar residues" evidence="1">
    <location>
        <begin position="1302"/>
        <end position="1311"/>
    </location>
</feature>
<dbReference type="PROSITE" id="PS50190">
    <property type="entry name" value="SEC7"/>
    <property type="match status" value="1"/>
</dbReference>
<dbReference type="Pfam" id="PF15410">
    <property type="entry name" value="PH_9"/>
    <property type="match status" value="1"/>
</dbReference>
<dbReference type="STRING" id="1220924.W2S9X5"/>
<dbReference type="SMART" id="SM00222">
    <property type="entry name" value="Sec7"/>
    <property type="match status" value="1"/>
</dbReference>
<feature type="compositionally biased region" description="Low complexity" evidence="1">
    <location>
        <begin position="1154"/>
        <end position="1171"/>
    </location>
</feature>
<feature type="compositionally biased region" description="Low complexity" evidence="1">
    <location>
        <begin position="529"/>
        <end position="542"/>
    </location>
</feature>
<feature type="region of interest" description="Disordered" evidence="1">
    <location>
        <begin position="384"/>
        <end position="597"/>
    </location>
</feature>
<organism evidence="3 4">
    <name type="scientific">Cyphellophora europaea (strain CBS 101466)</name>
    <name type="common">Phialophora europaea</name>
    <dbReference type="NCBI Taxonomy" id="1220924"/>
    <lineage>
        <taxon>Eukaryota</taxon>
        <taxon>Fungi</taxon>
        <taxon>Dikarya</taxon>
        <taxon>Ascomycota</taxon>
        <taxon>Pezizomycotina</taxon>
        <taxon>Eurotiomycetes</taxon>
        <taxon>Chaetothyriomycetidae</taxon>
        <taxon>Chaetothyriales</taxon>
        <taxon>Cyphellophoraceae</taxon>
        <taxon>Cyphellophora</taxon>
    </lineage>
</organism>
<evidence type="ECO:0000259" key="2">
    <source>
        <dbReference type="PROSITE" id="PS50190"/>
    </source>
</evidence>
<feature type="region of interest" description="Disordered" evidence="1">
    <location>
        <begin position="60"/>
        <end position="85"/>
    </location>
</feature>
<dbReference type="InParanoid" id="W2S9X5"/>
<reference evidence="3 4" key="1">
    <citation type="submission" date="2013-03" db="EMBL/GenBank/DDBJ databases">
        <title>The Genome Sequence of Phialophora europaea CBS 101466.</title>
        <authorList>
            <consortium name="The Broad Institute Genomics Platform"/>
            <person name="Cuomo C."/>
            <person name="de Hoog S."/>
            <person name="Gorbushina A."/>
            <person name="Walker B."/>
            <person name="Young S.K."/>
            <person name="Zeng Q."/>
            <person name="Gargeya S."/>
            <person name="Fitzgerald M."/>
            <person name="Haas B."/>
            <person name="Abouelleil A."/>
            <person name="Allen A.W."/>
            <person name="Alvarado L."/>
            <person name="Arachchi H.M."/>
            <person name="Berlin A.M."/>
            <person name="Chapman S.B."/>
            <person name="Gainer-Dewar J."/>
            <person name="Goldberg J."/>
            <person name="Griggs A."/>
            <person name="Gujja S."/>
            <person name="Hansen M."/>
            <person name="Howarth C."/>
            <person name="Imamovic A."/>
            <person name="Ireland A."/>
            <person name="Larimer J."/>
            <person name="McCowan C."/>
            <person name="Murphy C."/>
            <person name="Pearson M."/>
            <person name="Poon T.W."/>
            <person name="Priest M."/>
            <person name="Roberts A."/>
            <person name="Saif S."/>
            <person name="Shea T."/>
            <person name="Sisk P."/>
            <person name="Sykes S."/>
            <person name="Wortman J."/>
            <person name="Nusbaum C."/>
            <person name="Birren B."/>
        </authorList>
    </citation>
    <scope>NUCLEOTIDE SEQUENCE [LARGE SCALE GENOMIC DNA]</scope>
    <source>
        <strain evidence="3 4">CBS 101466</strain>
    </source>
</reference>
<dbReference type="GO" id="GO:0005085">
    <property type="term" value="F:guanyl-nucleotide exchange factor activity"/>
    <property type="evidence" value="ECO:0007669"/>
    <property type="project" value="InterPro"/>
</dbReference>
<evidence type="ECO:0000313" key="3">
    <source>
        <dbReference type="EMBL" id="ETN45526.1"/>
    </source>
</evidence>
<dbReference type="PANTHER" id="PTHR10663">
    <property type="entry name" value="GUANYL-NUCLEOTIDE EXCHANGE FACTOR"/>
    <property type="match status" value="1"/>
</dbReference>
<dbReference type="Pfam" id="PF01369">
    <property type="entry name" value="Sec7"/>
    <property type="match status" value="1"/>
</dbReference>
<feature type="compositionally biased region" description="Polar residues" evidence="1">
    <location>
        <begin position="1172"/>
        <end position="1181"/>
    </location>
</feature>
<protein>
    <recommendedName>
        <fullName evidence="2">SEC7 domain-containing protein</fullName>
    </recommendedName>
</protein>
<dbReference type="SUPFAM" id="SSF50729">
    <property type="entry name" value="PH domain-like"/>
    <property type="match status" value="1"/>
</dbReference>
<dbReference type="InterPro" id="IPR011993">
    <property type="entry name" value="PH-like_dom_sf"/>
</dbReference>